<organism evidence="3 4">
    <name type="scientific">Colletotrichum zoysiae</name>
    <dbReference type="NCBI Taxonomy" id="1216348"/>
    <lineage>
        <taxon>Eukaryota</taxon>
        <taxon>Fungi</taxon>
        <taxon>Dikarya</taxon>
        <taxon>Ascomycota</taxon>
        <taxon>Pezizomycotina</taxon>
        <taxon>Sordariomycetes</taxon>
        <taxon>Hypocreomycetidae</taxon>
        <taxon>Glomerellales</taxon>
        <taxon>Glomerellaceae</taxon>
        <taxon>Colletotrichum</taxon>
        <taxon>Colletotrichum graminicola species complex</taxon>
    </lineage>
</organism>
<reference evidence="3" key="1">
    <citation type="submission" date="2021-06" db="EMBL/GenBank/DDBJ databases">
        <title>Comparative genomics, transcriptomics and evolutionary studies reveal genomic signatures of adaptation to plant cell wall in hemibiotrophic fungi.</title>
        <authorList>
            <consortium name="DOE Joint Genome Institute"/>
            <person name="Baroncelli R."/>
            <person name="Diaz J.F."/>
            <person name="Benocci T."/>
            <person name="Peng M."/>
            <person name="Battaglia E."/>
            <person name="Haridas S."/>
            <person name="Andreopoulos W."/>
            <person name="Labutti K."/>
            <person name="Pangilinan J."/>
            <person name="Floch G.L."/>
            <person name="Makela M.R."/>
            <person name="Henrissat B."/>
            <person name="Grigoriev I.V."/>
            <person name="Crouch J.A."/>
            <person name="De Vries R.P."/>
            <person name="Sukno S.A."/>
            <person name="Thon M.R."/>
        </authorList>
    </citation>
    <scope>NUCLEOTIDE SEQUENCE</scope>
    <source>
        <strain evidence="3">MAFF235873</strain>
    </source>
</reference>
<evidence type="ECO:0000313" key="4">
    <source>
        <dbReference type="Proteomes" id="UP001232148"/>
    </source>
</evidence>
<proteinExistence type="predicted"/>
<protein>
    <submittedName>
        <fullName evidence="3">Uncharacterized protein</fullName>
    </submittedName>
</protein>
<feature type="compositionally biased region" description="Acidic residues" evidence="1">
    <location>
        <begin position="68"/>
        <end position="77"/>
    </location>
</feature>
<accession>A0AAD9HBJ5</accession>
<feature type="chain" id="PRO_5041922694" evidence="2">
    <location>
        <begin position="22"/>
        <end position="130"/>
    </location>
</feature>
<keyword evidence="4" id="KW-1185">Reference proteome</keyword>
<dbReference type="Proteomes" id="UP001232148">
    <property type="component" value="Unassembled WGS sequence"/>
</dbReference>
<sequence length="130" mass="15197">MCYFYLFIIFIIFSYCRFVQVKLPPTPPPQQNTGKKNLVLPAPERQAHIQATASNKPSYDYTRRRPEEEEEDEEEETQSPQYLHCYDICTSYLCSTSTTYLPIAYHTVRTCSMLTPIPYPYPEIPPCRQG</sequence>
<dbReference type="EMBL" id="MU842928">
    <property type="protein sequence ID" value="KAK2025823.1"/>
    <property type="molecule type" value="Genomic_DNA"/>
</dbReference>
<gene>
    <name evidence="3" type="ORF">LX32DRAFT_45775</name>
</gene>
<evidence type="ECO:0000313" key="3">
    <source>
        <dbReference type="EMBL" id="KAK2025823.1"/>
    </source>
</evidence>
<name>A0AAD9HBJ5_9PEZI</name>
<feature type="signal peptide" evidence="2">
    <location>
        <begin position="1"/>
        <end position="21"/>
    </location>
</feature>
<feature type="region of interest" description="Disordered" evidence="1">
    <location>
        <begin position="48"/>
        <end position="79"/>
    </location>
</feature>
<dbReference type="AlphaFoldDB" id="A0AAD9HBJ5"/>
<keyword evidence="2" id="KW-0732">Signal</keyword>
<evidence type="ECO:0000256" key="2">
    <source>
        <dbReference type="SAM" id="SignalP"/>
    </source>
</evidence>
<comment type="caution">
    <text evidence="3">The sequence shown here is derived from an EMBL/GenBank/DDBJ whole genome shotgun (WGS) entry which is preliminary data.</text>
</comment>
<evidence type="ECO:0000256" key="1">
    <source>
        <dbReference type="SAM" id="MobiDB-lite"/>
    </source>
</evidence>